<dbReference type="SUPFAM" id="SSF47413">
    <property type="entry name" value="lambda repressor-like DNA-binding domains"/>
    <property type="match status" value="1"/>
</dbReference>
<comment type="caution">
    <text evidence="3">The sequence shown here is derived from an EMBL/GenBank/DDBJ whole genome shotgun (WGS) entry which is preliminary data.</text>
</comment>
<dbReference type="InterPro" id="IPR010982">
    <property type="entry name" value="Lambda_DNA-bd_dom_sf"/>
</dbReference>
<reference evidence="3" key="1">
    <citation type="submission" date="2021-01" db="EMBL/GenBank/DDBJ databases">
        <title>Whole genome shotgun sequence of Spirilliplanes yamanashiensis NBRC 15828.</title>
        <authorList>
            <person name="Komaki H."/>
            <person name="Tamura T."/>
        </authorList>
    </citation>
    <scope>NUCLEOTIDE SEQUENCE</scope>
    <source>
        <strain evidence="3">NBRC 15828</strain>
    </source>
</reference>
<dbReference type="CDD" id="cd00093">
    <property type="entry name" value="HTH_XRE"/>
    <property type="match status" value="1"/>
</dbReference>
<dbReference type="GO" id="GO:0003677">
    <property type="term" value="F:DNA binding"/>
    <property type="evidence" value="ECO:0007669"/>
    <property type="project" value="InterPro"/>
</dbReference>
<sequence length="339" mass="37831">MQVARKRRPDPSRAWCDPRKPGTLSGPTVTQGALHRVPPSRSRPPEVCVDQRRSPTIRRRRLGAELRKYREQAGITIDVAADRLGCSKSKVSRIETGHNTATPKDVQDLLTVYGVNGTVAEELVQIAREARMKGWWHPYSTVLTGAFVGLEAAAQRIRAYEQQVVPGLLQTEHYAKAMLHTARPDIDEDEAERRVRVRMQRQSLLIQDDPIDLWVVLDEAVLSRPVGGDAVMRGQIVQLIEATEMPNVTLQILPFEAGAHAGMDGTFTILDFPEDRDPDVVFAENATGGLFLEKNDELVKYHLIFNSLHTAALSPEESAAMLAKLAKEPLWRSRPRDSA</sequence>
<name>A0A8J3Y752_9ACTN</name>
<gene>
    <name evidence="3" type="ORF">Sya03_20140</name>
</gene>
<evidence type="ECO:0000256" key="1">
    <source>
        <dbReference type="SAM" id="MobiDB-lite"/>
    </source>
</evidence>
<dbReference type="Proteomes" id="UP000652013">
    <property type="component" value="Unassembled WGS sequence"/>
</dbReference>
<dbReference type="InterPro" id="IPR001387">
    <property type="entry name" value="Cro/C1-type_HTH"/>
</dbReference>
<dbReference type="Gene3D" id="1.10.260.40">
    <property type="entry name" value="lambda repressor-like DNA-binding domains"/>
    <property type="match status" value="1"/>
</dbReference>
<dbReference type="SMART" id="SM00530">
    <property type="entry name" value="HTH_XRE"/>
    <property type="match status" value="1"/>
</dbReference>
<evidence type="ECO:0000313" key="3">
    <source>
        <dbReference type="EMBL" id="GIJ02662.1"/>
    </source>
</evidence>
<dbReference type="Pfam" id="PF13560">
    <property type="entry name" value="HTH_31"/>
    <property type="match status" value="1"/>
</dbReference>
<dbReference type="Pfam" id="PF19054">
    <property type="entry name" value="DUF5753"/>
    <property type="match status" value="1"/>
</dbReference>
<evidence type="ECO:0000313" key="4">
    <source>
        <dbReference type="Proteomes" id="UP000652013"/>
    </source>
</evidence>
<accession>A0A8J3Y752</accession>
<organism evidence="3 4">
    <name type="scientific">Spirilliplanes yamanashiensis</name>
    <dbReference type="NCBI Taxonomy" id="42233"/>
    <lineage>
        <taxon>Bacteria</taxon>
        <taxon>Bacillati</taxon>
        <taxon>Actinomycetota</taxon>
        <taxon>Actinomycetes</taxon>
        <taxon>Micromonosporales</taxon>
        <taxon>Micromonosporaceae</taxon>
        <taxon>Spirilliplanes</taxon>
    </lineage>
</organism>
<feature type="domain" description="HTH cro/C1-type" evidence="2">
    <location>
        <begin position="66"/>
        <end position="123"/>
    </location>
</feature>
<dbReference type="AlphaFoldDB" id="A0A8J3Y752"/>
<keyword evidence="4" id="KW-1185">Reference proteome</keyword>
<proteinExistence type="predicted"/>
<dbReference type="InterPro" id="IPR043917">
    <property type="entry name" value="DUF5753"/>
</dbReference>
<feature type="region of interest" description="Disordered" evidence="1">
    <location>
        <begin position="1"/>
        <end position="48"/>
    </location>
</feature>
<protein>
    <submittedName>
        <fullName evidence="3">Transcriptional regulator</fullName>
    </submittedName>
</protein>
<dbReference type="PROSITE" id="PS50943">
    <property type="entry name" value="HTH_CROC1"/>
    <property type="match status" value="1"/>
</dbReference>
<evidence type="ECO:0000259" key="2">
    <source>
        <dbReference type="PROSITE" id="PS50943"/>
    </source>
</evidence>
<dbReference type="EMBL" id="BOOY01000014">
    <property type="protein sequence ID" value="GIJ02662.1"/>
    <property type="molecule type" value="Genomic_DNA"/>
</dbReference>